<dbReference type="EMBL" id="CP002418">
    <property type="protein sequence ID" value="ADU43704.1"/>
    <property type="molecule type" value="Genomic_DNA"/>
</dbReference>
<dbReference type="AlphaFoldDB" id="E6VQ27"/>
<evidence type="ECO:0000313" key="1">
    <source>
        <dbReference type="EMBL" id="ADU43704.1"/>
    </source>
</evidence>
<dbReference type="Proteomes" id="UP000001402">
    <property type="component" value="Chromosome"/>
</dbReference>
<dbReference type="KEGG" id="rpx:Rpdx1_2103"/>
<gene>
    <name evidence="1" type="ordered locus">Rpdx1_2103</name>
</gene>
<evidence type="ECO:0000313" key="2">
    <source>
        <dbReference type="Proteomes" id="UP000001402"/>
    </source>
</evidence>
<protein>
    <recommendedName>
        <fullName evidence="3">GIY-YIG domain-containing protein</fullName>
    </recommendedName>
</protein>
<evidence type="ECO:0008006" key="3">
    <source>
        <dbReference type="Google" id="ProtNLM"/>
    </source>
</evidence>
<dbReference type="HOGENOM" id="CLU_1371299_0_0_5"/>
<name>E6VQ27_RHOPX</name>
<dbReference type="OrthoDB" id="9994705at2"/>
<organism evidence="1 2">
    <name type="scientific">Rhodopseudomonas palustris (strain DX-1)</name>
    <dbReference type="NCBI Taxonomy" id="652103"/>
    <lineage>
        <taxon>Bacteria</taxon>
        <taxon>Pseudomonadati</taxon>
        <taxon>Pseudomonadota</taxon>
        <taxon>Alphaproteobacteria</taxon>
        <taxon>Hyphomicrobiales</taxon>
        <taxon>Nitrobacteraceae</taxon>
        <taxon>Rhodopseudomonas</taxon>
    </lineage>
</organism>
<reference evidence="1" key="1">
    <citation type="submission" date="2010-12" db="EMBL/GenBank/DDBJ databases">
        <title>Complete sequence of Rhodopseudomonas palustris DX-1.</title>
        <authorList>
            <consortium name="US DOE Joint Genome Institute"/>
            <person name="Lucas S."/>
            <person name="Copeland A."/>
            <person name="Lapidus A."/>
            <person name="Cheng J.-F."/>
            <person name="Goodwin L."/>
            <person name="Pitluck S."/>
            <person name="Misra M."/>
            <person name="Chertkov O."/>
            <person name="Detter J.C."/>
            <person name="Han C."/>
            <person name="Tapia R."/>
            <person name="Land M."/>
            <person name="Hauser L."/>
            <person name="Kyrpides N."/>
            <person name="Ivanova N."/>
            <person name="Ovchinnikova G."/>
            <person name="Logan B."/>
            <person name="Oda Y."/>
            <person name="Harwood C."/>
            <person name="Woyke T."/>
        </authorList>
    </citation>
    <scope>NUCLEOTIDE SEQUENCE [LARGE SCALE GENOMIC DNA]</scope>
    <source>
        <strain evidence="1">DX-1</strain>
    </source>
</reference>
<sequence length="199" mass="23544">MAFIYGLYSCKDGVIRYVGETTRTCQQRFEEHCKPLPIRGLYYPESRVWEWVRGQWIEGYPVKWICLEECAAGDRGERERVWAARFPGLINVRKYNCWIADRARLIKPPSLPEVRRVLRGHYFNIYGRRGIHYEIGQDRFYVTSYHRGCLEYVSGDEPVGGGPAIYFSDFRRAEAARELHRKYRRNLIILPDQTPSESR</sequence>
<accession>E6VQ27</accession>
<proteinExistence type="predicted"/>